<evidence type="ECO:0000256" key="1">
    <source>
        <dbReference type="SAM" id="Phobius"/>
    </source>
</evidence>
<keyword evidence="1" id="KW-0812">Transmembrane</keyword>
<reference evidence="2 3" key="1">
    <citation type="submission" date="2017-12" db="EMBL/GenBank/DDBJ databases">
        <authorList>
            <consortium name="DOE Joint Genome Institute"/>
            <person name="Haridas S."/>
            <person name="Kjaerbolling I."/>
            <person name="Vesth T.C."/>
            <person name="Frisvad J.C."/>
            <person name="Nybo J.L."/>
            <person name="Theobald S."/>
            <person name="Kuo A."/>
            <person name="Bowyer P."/>
            <person name="Matsuda Y."/>
            <person name="Mondo S."/>
            <person name="Lyhne E.K."/>
            <person name="Kogle M.E."/>
            <person name="Clum A."/>
            <person name="Lipzen A."/>
            <person name="Salamov A."/>
            <person name="Ngan C.Y."/>
            <person name="Daum C."/>
            <person name="Chiniquy J."/>
            <person name="Barry K."/>
            <person name="LaButti K."/>
            <person name="Simmons B.A."/>
            <person name="Magnuson J.K."/>
            <person name="Mortensen U.H."/>
            <person name="Larsen T.O."/>
            <person name="Grigoriev I.V."/>
            <person name="Baker S.E."/>
            <person name="Andersen M.R."/>
            <person name="Nordberg H.P."/>
            <person name="Cantor M.N."/>
            <person name="Hua S.X."/>
        </authorList>
    </citation>
    <scope>NUCLEOTIDE SEQUENCE [LARGE SCALE GENOMIC DNA]</scope>
    <source>
        <strain evidence="2 3">CBS 102.13</strain>
    </source>
</reference>
<keyword evidence="1" id="KW-1133">Transmembrane helix</keyword>
<evidence type="ECO:0000313" key="3">
    <source>
        <dbReference type="Proteomes" id="UP000234585"/>
    </source>
</evidence>
<evidence type="ECO:0000313" key="2">
    <source>
        <dbReference type="EMBL" id="PLB39462.1"/>
    </source>
</evidence>
<dbReference type="EMBL" id="KZ559129">
    <property type="protein sequence ID" value="PLB39462.1"/>
    <property type="molecule type" value="Genomic_DNA"/>
</dbReference>
<dbReference type="RefSeq" id="XP_024673474.1">
    <property type="nucleotide sequence ID" value="XM_024811992.1"/>
</dbReference>
<dbReference type="Proteomes" id="UP000234585">
    <property type="component" value="Unassembled WGS sequence"/>
</dbReference>
<dbReference type="GeneID" id="36519152"/>
<proteinExistence type="predicted"/>
<sequence>MVLWALLTYTSLLGFIYFGMIVAGPFPGKIWVLGIFYPLHRDGDVENQLRSLRENVKTS</sequence>
<name>A0A2I2FFP6_ASPCN</name>
<keyword evidence="3" id="KW-1185">Reference proteome</keyword>
<gene>
    <name evidence="2" type="ORF">BDW47DRAFT_103086</name>
</gene>
<accession>A0A2I2FFP6</accession>
<feature type="transmembrane region" description="Helical" evidence="1">
    <location>
        <begin position="6"/>
        <end position="26"/>
    </location>
</feature>
<organism evidence="2 3">
    <name type="scientific">Aspergillus candidus</name>
    <dbReference type="NCBI Taxonomy" id="41067"/>
    <lineage>
        <taxon>Eukaryota</taxon>
        <taxon>Fungi</taxon>
        <taxon>Dikarya</taxon>
        <taxon>Ascomycota</taxon>
        <taxon>Pezizomycotina</taxon>
        <taxon>Eurotiomycetes</taxon>
        <taxon>Eurotiomycetidae</taxon>
        <taxon>Eurotiales</taxon>
        <taxon>Aspergillaceae</taxon>
        <taxon>Aspergillus</taxon>
        <taxon>Aspergillus subgen. Circumdati</taxon>
    </lineage>
</organism>
<protein>
    <submittedName>
        <fullName evidence="2">Uncharacterized protein</fullName>
    </submittedName>
</protein>
<keyword evidence="1" id="KW-0472">Membrane</keyword>
<dbReference type="AlphaFoldDB" id="A0A2I2FFP6"/>